<dbReference type="NCBIfam" id="NF005559">
    <property type="entry name" value="PRK07231.1"/>
    <property type="match status" value="1"/>
</dbReference>
<dbReference type="EMBL" id="BMZA01000020">
    <property type="protein sequence ID" value="GGZ15169.1"/>
    <property type="molecule type" value="Genomic_DNA"/>
</dbReference>
<protein>
    <submittedName>
        <fullName evidence="4">Oxidoreductase</fullName>
    </submittedName>
</protein>
<evidence type="ECO:0000256" key="1">
    <source>
        <dbReference type="ARBA" id="ARBA00006484"/>
    </source>
</evidence>
<evidence type="ECO:0000313" key="5">
    <source>
        <dbReference type="Proteomes" id="UP000648075"/>
    </source>
</evidence>
<reference evidence="4" key="2">
    <citation type="submission" date="2020-09" db="EMBL/GenBank/DDBJ databases">
        <authorList>
            <person name="Sun Q."/>
            <person name="Kim S."/>
        </authorList>
    </citation>
    <scope>NUCLEOTIDE SEQUENCE</scope>
    <source>
        <strain evidence="4">KCTC 32255</strain>
    </source>
</reference>
<dbReference type="Proteomes" id="UP000648075">
    <property type="component" value="Unassembled WGS sequence"/>
</dbReference>
<name>A0A918UJW1_9SPHN</name>
<keyword evidence="2" id="KW-0560">Oxidoreductase</keyword>
<dbReference type="RefSeq" id="WP_189622357.1">
    <property type="nucleotide sequence ID" value="NZ_BMZA01000020.1"/>
</dbReference>
<dbReference type="PRINTS" id="PR00080">
    <property type="entry name" value="SDRFAMILY"/>
</dbReference>
<dbReference type="CDD" id="cd05233">
    <property type="entry name" value="SDR_c"/>
    <property type="match status" value="1"/>
</dbReference>
<keyword evidence="5" id="KW-1185">Reference proteome</keyword>
<dbReference type="GO" id="GO:0016491">
    <property type="term" value="F:oxidoreductase activity"/>
    <property type="evidence" value="ECO:0007669"/>
    <property type="project" value="UniProtKB-KW"/>
</dbReference>
<dbReference type="PANTHER" id="PTHR43639:SF1">
    <property type="entry name" value="SHORT-CHAIN DEHYDROGENASE_REDUCTASE FAMILY PROTEIN"/>
    <property type="match status" value="1"/>
</dbReference>
<dbReference type="FunFam" id="3.40.50.720:FF:000084">
    <property type="entry name" value="Short-chain dehydrogenase reductase"/>
    <property type="match status" value="1"/>
</dbReference>
<comment type="similarity">
    <text evidence="1">Belongs to the short-chain dehydrogenases/reductases (SDR) family.</text>
</comment>
<dbReference type="PRINTS" id="PR00081">
    <property type="entry name" value="GDHRDH"/>
</dbReference>
<dbReference type="InterPro" id="IPR020904">
    <property type="entry name" value="Sc_DH/Rdtase_CS"/>
</dbReference>
<dbReference type="SMART" id="SM00822">
    <property type="entry name" value="PKS_KR"/>
    <property type="match status" value="1"/>
</dbReference>
<accession>A0A918UJW1</accession>
<dbReference type="SUPFAM" id="SSF51735">
    <property type="entry name" value="NAD(P)-binding Rossmann-fold domains"/>
    <property type="match status" value="1"/>
</dbReference>
<dbReference type="AlphaFoldDB" id="A0A918UJW1"/>
<dbReference type="InterPro" id="IPR057326">
    <property type="entry name" value="KR_dom"/>
</dbReference>
<evidence type="ECO:0000259" key="3">
    <source>
        <dbReference type="SMART" id="SM00822"/>
    </source>
</evidence>
<dbReference type="PANTHER" id="PTHR43639">
    <property type="entry name" value="OXIDOREDUCTASE, SHORT-CHAIN DEHYDROGENASE/REDUCTASE FAMILY (AFU_ORTHOLOGUE AFUA_5G02870)"/>
    <property type="match status" value="1"/>
</dbReference>
<feature type="domain" description="Ketoreductase" evidence="3">
    <location>
        <begin position="6"/>
        <end position="193"/>
    </location>
</feature>
<gene>
    <name evidence="4" type="ORF">GCM10011614_32610</name>
</gene>
<comment type="caution">
    <text evidence="4">The sequence shown here is derived from an EMBL/GenBank/DDBJ whole genome shotgun (WGS) entry which is preliminary data.</text>
</comment>
<dbReference type="PROSITE" id="PS00061">
    <property type="entry name" value="ADH_SHORT"/>
    <property type="match status" value="1"/>
</dbReference>
<organism evidence="4 5">
    <name type="scientific">Novosphingobium colocasiae</name>
    <dbReference type="NCBI Taxonomy" id="1256513"/>
    <lineage>
        <taxon>Bacteria</taxon>
        <taxon>Pseudomonadati</taxon>
        <taxon>Pseudomonadota</taxon>
        <taxon>Alphaproteobacteria</taxon>
        <taxon>Sphingomonadales</taxon>
        <taxon>Sphingomonadaceae</taxon>
        <taxon>Novosphingobium</taxon>
    </lineage>
</organism>
<reference evidence="4" key="1">
    <citation type="journal article" date="2014" name="Int. J. Syst. Evol. Microbiol.">
        <title>Complete genome sequence of Corynebacterium casei LMG S-19264T (=DSM 44701T), isolated from a smear-ripened cheese.</title>
        <authorList>
            <consortium name="US DOE Joint Genome Institute (JGI-PGF)"/>
            <person name="Walter F."/>
            <person name="Albersmeier A."/>
            <person name="Kalinowski J."/>
            <person name="Ruckert C."/>
        </authorList>
    </citation>
    <scope>NUCLEOTIDE SEQUENCE</scope>
    <source>
        <strain evidence="4">KCTC 32255</strain>
    </source>
</reference>
<evidence type="ECO:0000256" key="2">
    <source>
        <dbReference type="ARBA" id="ARBA00023002"/>
    </source>
</evidence>
<dbReference type="Gene3D" id="3.40.50.720">
    <property type="entry name" value="NAD(P)-binding Rossmann-like Domain"/>
    <property type="match status" value="1"/>
</dbReference>
<sequence length="263" mass="27760">MTMKDKVAIVTGGGTGLGAAVCIGLAERGARVVINYSRSADEAEATAQLCRERGAEAITVAADVGDDAACRNLVQTAVEKWGRLDVLINNAGRTKFAAPNDLDALSADDFLDIYRINVVGAYQMIRASAPHFRSNGFGAVVNVSSLGGLIGIGTSMAYACSKGALNTMTLFFARSLGPEIRVNAVCPGFMATRWFSDPLGEAGLQELIEDQERLTPLRRAGTPEDIAKAIIFLADEGSEHITGITLISDAGMHLGTLPDVKRN</sequence>
<dbReference type="InterPro" id="IPR036291">
    <property type="entry name" value="NAD(P)-bd_dom_sf"/>
</dbReference>
<dbReference type="Pfam" id="PF13561">
    <property type="entry name" value="adh_short_C2"/>
    <property type="match status" value="1"/>
</dbReference>
<evidence type="ECO:0000313" key="4">
    <source>
        <dbReference type="EMBL" id="GGZ15169.1"/>
    </source>
</evidence>
<dbReference type="InterPro" id="IPR002347">
    <property type="entry name" value="SDR_fam"/>
</dbReference>
<proteinExistence type="inferred from homology"/>